<dbReference type="InterPro" id="IPR050197">
    <property type="entry name" value="Aldolase_class_II_sugar_metab"/>
</dbReference>
<comment type="caution">
    <text evidence="4">The sequence shown here is derived from an EMBL/GenBank/DDBJ whole genome shotgun (WGS) entry which is preliminary data.</text>
</comment>
<dbReference type="GO" id="GO:0019323">
    <property type="term" value="P:pentose catabolic process"/>
    <property type="evidence" value="ECO:0007669"/>
    <property type="project" value="TreeGrafter"/>
</dbReference>
<dbReference type="GO" id="GO:0016832">
    <property type="term" value="F:aldehyde-lyase activity"/>
    <property type="evidence" value="ECO:0007669"/>
    <property type="project" value="TreeGrafter"/>
</dbReference>
<sequence>MRKALARYTRFLAREGLISGSEGNLSVREGEKILITPSGGLKAELSPEEICEVDLSGRVLSGRPTSELPMHLEIYRRHPGVRAVVHTHPPYTLALSLAGHDFGEHLLYEGEILLGEVARVPPKPPGTRELAEAVACALAKARVAVLERHGAVSVGRDLPEAVNLALVLEKVSRVTYLARLLRRF</sequence>
<name>A0A7C3CJ50_9BACT</name>
<keyword evidence="1" id="KW-0479">Metal-binding</keyword>
<evidence type="ECO:0000256" key="2">
    <source>
        <dbReference type="ARBA" id="ARBA00023239"/>
    </source>
</evidence>
<proteinExistence type="predicted"/>
<reference evidence="4" key="1">
    <citation type="journal article" date="2020" name="mSystems">
        <title>Genome- and Community-Level Interaction Insights into Carbon Utilization and Element Cycling Functions of Hydrothermarchaeota in Hydrothermal Sediment.</title>
        <authorList>
            <person name="Zhou Z."/>
            <person name="Liu Y."/>
            <person name="Xu W."/>
            <person name="Pan J."/>
            <person name="Luo Z.H."/>
            <person name="Li M."/>
        </authorList>
    </citation>
    <scope>NUCLEOTIDE SEQUENCE [LARGE SCALE GENOMIC DNA]</scope>
    <source>
        <strain evidence="4">HyVt-483</strain>
    </source>
</reference>
<gene>
    <name evidence="4" type="ORF">ENJ40_00945</name>
</gene>
<dbReference type="InterPro" id="IPR036409">
    <property type="entry name" value="Aldolase_II/adducin_N_sf"/>
</dbReference>
<dbReference type="Gene3D" id="3.40.225.10">
    <property type="entry name" value="Class II aldolase/adducin N-terminal domain"/>
    <property type="match status" value="1"/>
</dbReference>
<feature type="domain" description="Class II aldolase/adducin N-terminal" evidence="3">
    <location>
        <begin position="3"/>
        <end position="176"/>
    </location>
</feature>
<protein>
    <submittedName>
        <fullName evidence="4">Class II aldolase/adducin family protein</fullName>
    </submittedName>
</protein>
<dbReference type="SMART" id="SM01007">
    <property type="entry name" value="Aldolase_II"/>
    <property type="match status" value="1"/>
</dbReference>
<keyword evidence="2" id="KW-0456">Lyase</keyword>
<accession>A0A7C3CJ50</accession>
<evidence type="ECO:0000313" key="4">
    <source>
        <dbReference type="EMBL" id="HFC97011.1"/>
    </source>
</evidence>
<dbReference type="PANTHER" id="PTHR22789:SF0">
    <property type="entry name" value="3-OXO-TETRONATE 4-PHOSPHATE DECARBOXYLASE-RELATED"/>
    <property type="match status" value="1"/>
</dbReference>
<evidence type="ECO:0000256" key="1">
    <source>
        <dbReference type="ARBA" id="ARBA00022723"/>
    </source>
</evidence>
<evidence type="ECO:0000259" key="3">
    <source>
        <dbReference type="SMART" id="SM01007"/>
    </source>
</evidence>
<dbReference type="InterPro" id="IPR001303">
    <property type="entry name" value="Aldolase_II/adducin_N"/>
</dbReference>
<dbReference type="AlphaFoldDB" id="A0A7C3CJ50"/>
<dbReference type="Proteomes" id="UP000886043">
    <property type="component" value="Unassembled WGS sequence"/>
</dbReference>
<dbReference type="Pfam" id="PF00596">
    <property type="entry name" value="Aldolase_II"/>
    <property type="match status" value="1"/>
</dbReference>
<dbReference type="GO" id="GO:0046872">
    <property type="term" value="F:metal ion binding"/>
    <property type="evidence" value="ECO:0007669"/>
    <property type="project" value="UniProtKB-KW"/>
</dbReference>
<dbReference type="GO" id="GO:0005829">
    <property type="term" value="C:cytosol"/>
    <property type="evidence" value="ECO:0007669"/>
    <property type="project" value="TreeGrafter"/>
</dbReference>
<organism evidence="4">
    <name type="scientific">Thermosulfurimonas dismutans</name>
    <dbReference type="NCBI Taxonomy" id="999894"/>
    <lineage>
        <taxon>Bacteria</taxon>
        <taxon>Pseudomonadati</taxon>
        <taxon>Thermodesulfobacteriota</taxon>
        <taxon>Thermodesulfobacteria</taxon>
        <taxon>Thermodesulfobacteriales</taxon>
        <taxon>Thermodesulfobacteriaceae</taxon>
        <taxon>Thermosulfurimonas</taxon>
    </lineage>
</organism>
<dbReference type="PANTHER" id="PTHR22789">
    <property type="entry name" value="FUCULOSE PHOSPHATE ALDOLASE"/>
    <property type="match status" value="1"/>
</dbReference>
<dbReference type="EMBL" id="DRMH01000012">
    <property type="protein sequence ID" value="HFC97011.1"/>
    <property type="molecule type" value="Genomic_DNA"/>
</dbReference>
<dbReference type="SUPFAM" id="SSF53639">
    <property type="entry name" value="AraD/HMP-PK domain-like"/>
    <property type="match status" value="1"/>
</dbReference>